<dbReference type="PANTHER" id="PTHR46056">
    <property type="entry name" value="LONG-CHAIN-ALCOHOL OXIDASE"/>
    <property type="match status" value="1"/>
</dbReference>
<evidence type="ECO:0000259" key="16">
    <source>
        <dbReference type="Pfam" id="PF05199"/>
    </source>
</evidence>
<comment type="similarity">
    <text evidence="4 12">Belongs to the GMC oxidoreductase family.</text>
</comment>
<evidence type="ECO:0000256" key="4">
    <source>
        <dbReference type="ARBA" id="ARBA00010790"/>
    </source>
</evidence>
<dbReference type="Pfam" id="PF00890">
    <property type="entry name" value="FAD_binding_2"/>
    <property type="match status" value="1"/>
</dbReference>
<feature type="active site" description="Proton acceptor" evidence="13">
    <location>
        <position position="574"/>
    </location>
</feature>
<reference evidence="17" key="1">
    <citation type="submission" date="2013-12" db="EMBL/GenBank/DDBJ databases">
        <title>The Genome Sequence of Aphanomyces invadans NJM9701.</title>
        <authorList>
            <consortium name="The Broad Institute Genomics Platform"/>
            <person name="Russ C."/>
            <person name="Tyler B."/>
            <person name="van West P."/>
            <person name="Dieguez-Uribeondo J."/>
            <person name="Young S.K."/>
            <person name="Zeng Q."/>
            <person name="Gargeya S."/>
            <person name="Fitzgerald M."/>
            <person name="Abouelleil A."/>
            <person name="Alvarado L."/>
            <person name="Chapman S.B."/>
            <person name="Gainer-Dewar J."/>
            <person name="Goldberg J."/>
            <person name="Griggs A."/>
            <person name="Gujja S."/>
            <person name="Hansen M."/>
            <person name="Howarth C."/>
            <person name="Imamovic A."/>
            <person name="Ireland A."/>
            <person name="Larimer J."/>
            <person name="McCowan C."/>
            <person name="Murphy C."/>
            <person name="Pearson M."/>
            <person name="Poon T.W."/>
            <person name="Priest M."/>
            <person name="Roberts A."/>
            <person name="Saif S."/>
            <person name="Shea T."/>
            <person name="Sykes S."/>
            <person name="Wortman J."/>
            <person name="Nusbaum C."/>
            <person name="Birren B."/>
        </authorList>
    </citation>
    <scope>NUCLEOTIDE SEQUENCE [LARGE SCALE GENOMIC DNA]</scope>
    <source>
        <strain evidence="17">NJM9701</strain>
    </source>
</reference>
<dbReference type="SUPFAM" id="SSF51905">
    <property type="entry name" value="FAD/NAD(P)-binding domain"/>
    <property type="match status" value="1"/>
</dbReference>
<proteinExistence type="inferred from homology"/>
<dbReference type="AlphaFoldDB" id="A0A024U1V9"/>
<keyword evidence="10 12" id="KW-0560">Oxidoreductase</keyword>
<evidence type="ECO:0000256" key="6">
    <source>
        <dbReference type="ARBA" id="ARBA00022630"/>
    </source>
</evidence>
<dbReference type="GO" id="GO:0016020">
    <property type="term" value="C:membrane"/>
    <property type="evidence" value="ECO:0007669"/>
    <property type="project" value="UniProtKB-SubCell"/>
</dbReference>
<evidence type="ECO:0000256" key="7">
    <source>
        <dbReference type="ARBA" id="ARBA00022692"/>
    </source>
</evidence>
<feature type="domain" description="Glucose-methanol-choline oxidoreductase N-terminal" evidence="14">
    <location>
        <begin position="188"/>
        <end position="396"/>
    </location>
</feature>
<dbReference type="EC" id="1.1.3.20" evidence="5 12"/>
<dbReference type="OrthoDB" id="269227at2759"/>
<keyword evidence="8" id="KW-0274">FAD</keyword>
<comment type="catalytic activity">
    <reaction evidence="1 12">
        <text>a long-chain primary fatty alcohol + O2 = a long-chain fatty aldehyde + H2O2</text>
        <dbReference type="Rhea" id="RHEA:22756"/>
        <dbReference type="ChEBI" id="CHEBI:15379"/>
        <dbReference type="ChEBI" id="CHEBI:16240"/>
        <dbReference type="ChEBI" id="CHEBI:17176"/>
        <dbReference type="ChEBI" id="CHEBI:77396"/>
        <dbReference type="EC" id="1.1.3.20"/>
    </reaction>
</comment>
<evidence type="ECO:0000256" key="8">
    <source>
        <dbReference type="ARBA" id="ARBA00022827"/>
    </source>
</evidence>
<dbReference type="GO" id="GO:0050660">
    <property type="term" value="F:flavin adenine dinucleotide binding"/>
    <property type="evidence" value="ECO:0007669"/>
    <property type="project" value="InterPro"/>
</dbReference>
<dbReference type="InterPro" id="IPR000172">
    <property type="entry name" value="GMC_OxRdtase_N"/>
</dbReference>
<gene>
    <name evidence="17" type="ORF">H310_07607</name>
</gene>
<keyword evidence="7" id="KW-0812">Transmembrane</keyword>
<evidence type="ECO:0000256" key="2">
    <source>
        <dbReference type="ARBA" id="ARBA00003842"/>
    </source>
</evidence>
<evidence type="ECO:0000259" key="15">
    <source>
        <dbReference type="Pfam" id="PF00890"/>
    </source>
</evidence>
<evidence type="ECO:0000256" key="9">
    <source>
        <dbReference type="ARBA" id="ARBA00022989"/>
    </source>
</evidence>
<evidence type="ECO:0000256" key="3">
    <source>
        <dbReference type="ARBA" id="ARBA00004370"/>
    </source>
</evidence>
<dbReference type="EMBL" id="KI913965">
    <property type="protein sequence ID" value="ETW00210.1"/>
    <property type="molecule type" value="Genomic_DNA"/>
</dbReference>
<dbReference type="eggNOG" id="ENOG502QSD8">
    <property type="taxonomic scope" value="Eukaryota"/>
</dbReference>
<feature type="domain" description="FAD-dependent oxidoreductase 2 FAD-binding" evidence="15">
    <location>
        <begin position="138"/>
        <end position="170"/>
    </location>
</feature>
<dbReference type="VEuPathDB" id="FungiDB:H310_07607"/>
<evidence type="ECO:0000256" key="13">
    <source>
        <dbReference type="PIRSR" id="PIRSR028937-1"/>
    </source>
</evidence>
<evidence type="ECO:0000256" key="11">
    <source>
        <dbReference type="ARBA" id="ARBA00023136"/>
    </source>
</evidence>
<dbReference type="InterPro" id="IPR003953">
    <property type="entry name" value="FAD-dep_OxRdtase_2_FAD-bd"/>
</dbReference>
<evidence type="ECO:0000256" key="10">
    <source>
        <dbReference type="ARBA" id="ARBA00023002"/>
    </source>
</evidence>
<evidence type="ECO:0000313" key="17">
    <source>
        <dbReference type="EMBL" id="ETW00210.1"/>
    </source>
</evidence>
<organism evidence="17">
    <name type="scientific">Aphanomyces invadans</name>
    <dbReference type="NCBI Taxonomy" id="157072"/>
    <lineage>
        <taxon>Eukaryota</taxon>
        <taxon>Sar</taxon>
        <taxon>Stramenopiles</taxon>
        <taxon>Oomycota</taxon>
        <taxon>Saprolegniomycetes</taxon>
        <taxon>Saprolegniales</taxon>
        <taxon>Verrucalvaceae</taxon>
        <taxon>Aphanomyces</taxon>
    </lineage>
</organism>
<keyword evidence="6" id="KW-0285">Flavoprotein</keyword>
<dbReference type="Pfam" id="PF00732">
    <property type="entry name" value="GMC_oxred_N"/>
    <property type="match status" value="1"/>
</dbReference>
<dbReference type="Gene3D" id="3.50.50.60">
    <property type="entry name" value="FAD/NAD(P)-binding domain"/>
    <property type="match status" value="2"/>
</dbReference>
<comment type="function">
    <text evidence="2">Long-chain fatty alcohol oxidase involved in the omega-oxidation pathway of lipid degradation.</text>
</comment>
<keyword evidence="11" id="KW-0472">Membrane</keyword>
<comment type="subcellular location">
    <subcellularLocation>
        <location evidence="3">Membrane</location>
    </subcellularLocation>
</comment>
<accession>A0A024U1V9</accession>
<dbReference type="InterPro" id="IPR007867">
    <property type="entry name" value="GMC_OxRtase_C"/>
</dbReference>
<protein>
    <recommendedName>
        <fullName evidence="5 12">Long-chain-alcohol oxidase</fullName>
        <ecNumber evidence="5 12">1.1.3.20</ecNumber>
    </recommendedName>
</protein>
<dbReference type="STRING" id="157072.A0A024U1V9"/>
<dbReference type="GeneID" id="20084657"/>
<evidence type="ECO:0000256" key="12">
    <source>
        <dbReference type="PIRNR" id="PIRNR028937"/>
    </source>
</evidence>
<name>A0A024U1V9_9STRA</name>
<dbReference type="Pfam" id="PF05199">
    <property type="entry name" value="GMC_oxred_C"/>
    <property type="match status" value="1"/>
</dbReference>
<evidence type="ECO:0000256" key="5">
    <source>
        <dbReference type="ARBA" id="ARBA00013125"/>
    </source>
</evidence>
<dbReference type="RefSeq" id="XP_008871235.1">
    <property type="nucleotide sequence ID" value="XM_008873013.1"/>
</dbReference>
<dbReference type="InterPro" id="IPR012400">
    <property type="entry name" value="Long_Oxdase"/>
</dbReference>
<dbReference type="PANTHER" id="PTHR46056:SF12">
    <property type="entry name" value="LONG-CHAIN-ALCOHOL OXIDASE"/>
    <property type="match status" value="1"/>
</dbReference>
<dbReference type="GO" id="GO:0046577">
    <property type="term" value="F:long-chain-alcohol oxidase activity"/>
    <property type="evidence" value="ECO:0007669"/>
    <property type="project" value="UniProtKB-EC"/>
</dbReference>
<dbReference type="PIRSF" id="PIRSF028937">
    <property type="entry name" value="Lg_Ch_AO"/>
    <property type="match status" value="1"/>
</dbReference>
<evidence type="ECO:0000259" key="14">
    <source>
        <dbReference type="Pfam" id="PF00732"/>
    </source>
</evidence>
<dbReference type="InterPro" id="IPR036188">
    <property type="entry name" value="FAD/NAD-bd_sf"/>
</dbReference>
<keyword evidence="9" id="KW-1133">Transmembrane helix</keyword>
<feature type="domain" description="Glucose-methanol-choline oxidoreductase C-terminal" evidence="16">
    <location>
        <begin position="486"/>
        <end position="626"/>
    </location>
</feature>
<evidence type="ECO:0000256" key="1">
    <source>
        <dbReference type="ARBA" id="ARBA00000920"/>
    </source>
</evidence>
<sequence>METMLQKLPADKWIEFAQVLYLLSTGWGTKLVTASSRAVPFHELTTNEREDALRNLASSSFAKLRSLFQALKALVSFCMFAKARTVHGKQNPLWANLHYAGQPQEKKRPPRSHFWEPTFIDVRTLANGTAEVVQLEADVVVIGSGAGGGVVAAELAKAGHKVVVLEKASYVHPSDASFNELQGFWNNFESAALLTSEDLSMMLLAGSAWGGGTYINWSASLPPPKVLCEEWATKYNLPYFNSQAFQDAIHAVCTRAGVSADAVRHNVPNRVLVDGARKLGYPVDAVPQNTNGSVHECGFCTLGCPYGEKQGSHMTWFKDAADAGATFVDGCFVEKVTYSRRQATGVEATVLNGTVRLVVKANTVVSCAGSLHTPALLLRSGLSNPNIGRHLRLHPVTTVHGFFPQKHVQSWSGSILTAVCNVVRNIHGEGYGARIEIPASLMGLTASLLPWRSRADLHRLMLQYPHLVNMIVLARDLDSSSSVVLDADGRPRIKFQLGTKDSTSLVEGLIAGAKVLLVQGAVEVNTTQFDLPPLRLSTEEDVANPIECATTQRWIEQVRALGAVPNRLGIMNAHQMGSCRMGASPQDGAVNPDGESWEVRGLYVADASLFPTASGVNPMVTTFAMAYSVAQFVKANVSDRTNAGQKIFLKSLTVRQSWSALWSAIWAKTGRQLHSTVKVLIAIVALRHTNAWMAMWKWVVACVNK</sequence>